<dbReference type="OrthoDB" id="9770492at2"/>
<dbReference type="Proteomes" id="UP000199352">
    <property type="component" value="Unassembled WGS sequence"/>
</dbReference>
<feature type="transmembrane region" description="Helical" evidence="1">
    <location>
        <begin position="196"/>
        <end position="219"/>
    </location>
</feature>
<feature type="transmembrane region" description="Helical" evidence="1">
    <location>
        <begin position="225"/>
        <end position="249"/>
    </location>
</feature>
<evidence type="ECO:0000313" key="2">
    <source>
        <dbReference type="EMBL" id="SEQ63229.1"/>
    </source>
</evidence>
<proteinExistence type="predicted"/>
<evidence type="ECO:0000313" key="3">
    <source>
        <dbReference type="Proteomes" id="UP000199352"/>
    </source>
</evidence>
<keyword evidence="1" id="KW-1133">Transmembrane helix</keyword>
<protein>
    <submittedName>
        <fullName evidence="2">MFS transporter, FSR family, fosmidomycin resistance protein</fullName>
    </submittedName>
</protein>
<feature type="transmembrane region" description="Helical" evidence="1">
    <location>
        <begin position="344"/>
        <end position="364"/>
    </location>
</feature>
<dbReference type="GO" id="GO:0022857">
    <property type="term" value="F:transmembrane transporter activity"/>
    <property type="evidence" value="ECO:0007669"/>
    <property type="project" value="InterPro"/>
</dbReference>
<organism evidence="2 3">
    <name type="scientific">Lentzea xinjiangensis</name>
    <dbReference type="NCBI Taxonomy" id="402600"/>
    <lineage>
        <taxon>Bacteria</taxon>
        <taxon>Bacillati</taxon>
        <taxon>Actinomycetota</taxon>
        <taxon>Actinomycetes</taxon>
        <taxon>Pseudonocardiales</taxon>
        <taxon>Pseudonocardiaceae</taxon>
        <taxon>Lentzea</taxon>
    </lineage>
</organism>
<dbReference type="PANTHER" id="PTHR43129:SF1">
    <property type="entry name" value="FOSMIDOMYCIN RESISTANCE PROTEIN"/>
    <property type="match status" value="1"/>
</dbReference>
<gene>
    <name evidence="2" type="ORF">SAMN05216188_10498</name>
</gene>
<keyword evidence="3" id="KW-1185">Reference proteome</keyword>
<name>A0A1H9HLL0_9PSEU</name>
<reference evidence="3" key="1">
    <citation type="submission" date="2016-10" db="EMBL/GenBank/DDBJ databases">
        <authorList>
            <person name="Varghese N."/>
            <person name="Submissions S."/>
        </authorList>
    </citation>
    <scope>NUCLEOTIDE SEQUENCE [LARGE SCALE GENOMIC DNA]</scope>
    <source>
        <strain evidence="3">CGMCC 4.3525</strain>
    </source>
</reference>
<dbReference type="EMBL" id="FOFR01000004">
    <property type="protein sequence ID" value="SEQ63229.1"/>
    <property type="molecule type" value="Genomic_DNA"/>
</dbReference>
<dbReference type="Gene3D" id="1.20.1250.20">
    <property type="entry name" value="MFS general substrate transporter like domains"/>
    <property type="match status" value="2"/>
</dbReference>
<keyword evidence="1" id="KW-0812">Transmembrane</keyword>
<accession>A0A1H9HLL0</accession>
<evidence type="ECO:0000256" key="1">
    <source>
        <dbReference type="SAM" id="Phobius"/>
    </source>
</evidence>
<dbReference type="PANTHER" id="PTHR43129">
    <property type="entry name" value="FOSMIDOMYCIN RESISTANCE PROTEIN"/>
    <property type="match status" value="1"/>
</dbReference>
<dbReference type="InterPro" id="IPR011701">
    <property type="entry name" value="MFS"/>
</dbReference>
<keyword evidence="1" id="KW-0472">Membrane</keyword>
<feature type="transmembrane region" description="Helical" evidence="1">
    <location>
        <begin position="314"/>
        <end position="337"/>
    </location>
</feature>
<dbReference type="AlphaFoldDB" id="A0A1H9HLL0"/>
<dbReference type="Pfam" id="PF07690">
    <property type="entry name" value="MFS_1"/>
    <property type="match status" value="1"/>
</dbReference>
<feature type="transmembrane region" description="Helical" evidence="1">
    <location>
        <begin position="62"/>
        <end position="80"/>
    </location>
</feature>
<dbReference type="STRING" id="402600.SAMN05216188_10498"/>
<dbReference type="CDD" id="cd17478">
    <property type="entry name" value="MFS_FsR"/>
    <property type="match status" value="1"/>
</dbReference>
<sequence>MTVLVAGHAVDDLYQGAVPAVVPFLVAERSYSYLAAAGITVAATLLSSVVQPLFGVLTDRRPMPWLVPVGMIVAGAGIGLCGLSSSYLFTWLAVALSGLGVAAYHPEAARLARRVSRGGHVGMGWFALGGNVGFALGPVFVTPVLAFGGLAASPVLAVPALVGGVLTWVAQRGARGNGGQPEIRAGRDDWRQFGRLTVVVIARSMVTFGLGTFLAIWVAQRVGGLIAGSVALVVLFGVGAAGTLLGGVLAERWGRIRVVRVSYALGVPAVAGVALAPGPAVYVFVALTAVTLYVPFSLHTTLGQDYLPNRLGTAGGVTLGLAVSVGGLAAPAVGALASAATLQWALLSLVVLPLVAWVAARGLAEPVRCGLEPR</sequence>
<dbReference type="InterPro" id="IPR036259">
    <property type="entry name" value="MFS_trans_sf"/>
</dbReference>
<feature type="transmembrane region" description="Helical" evidence="1">
    <location>
        <begin position="31"/>
        <end position="50"/>
    </location>
</feature>
<feature type="transmembrane region" description="Helical" evidence="1">
    <location>
        <begin position="151"/>
        <end position="170"/>
    </location>
</feature>
<dbReference type="GO" id="GO:0005886">
    <property type="term" value="C:plasma membrane"/>
    <property type="evidence" value="ECO:0007669"/>
    <property type="project" value="TreeGrafter"/>
</dbReference>
<feature type="transmembrane region" description="Helical" evidence="1">
    <location>
        <begin position="86"/>
        <end position="104"/>
    </location>
</feature>
<feature type="transmembrane region" description="Helical" evidence="1">
    <location>
        <begin position="261"/>
        <end position="294"/>
    </location>
</feature>
<feature type="transmembrane region" description="Helical" evidence="1">
    <location>
        <begin position="125"/>
        <end position="145"/>
    </location>
</feature>
<dbReference type="SUPFAM" id="SSF103473">
    <property type="entry name" value="MFS general substrate transporter"/>
    <property type="match status" value="1"/>
</dbReference>